<keyword evidence="3" id="KW-0808">Transferase</keyword>
<dbReference type="EMBL" id="RHJS01000002">
    <property type="protein sequence ID" value="RRK33720.1"/>
    <property type="molecule type" value="Genomic_DNA"/>
</dbReference>
<protein>
    <submittedName>
        <fullName evidence="3">Methyltransferase domain-containing protein</fullName>
    </submittedName>
</protein>
<organism evidence="3 4">
    <name type="scientific">Schaedlerella arabinosiphila</name>
    <dbReference type="NCBI Taxonomy" id="2044587"/>
    <lineage>
        <taxon>Bacteria</taxon>
        <taxon>Bacillati</taxon>
        <taxon>Bacillota</taxon>
        <taxon>Clostridia</taxon>
        <taxon>Lachnospirales</taxon>
        <taxon>Lachnospiraceae</taxon>
        <taxon>Schaedlerella</taxon>
    </lineage>
</organism>
<sequence>MAVLHIDEEQLNIQRRTQMDQIIFNYLDAQAKDYYDEEISEEYRFPVWYQLSSLRTGLLSWYPFREDAQLLEIGAGFGALTGLLCDKCAGVTATERSAHRASAIARRWSAKENLDVYAGEWSEISFGRKFDYIVLTGIMERACGGSGDRNDYAQYLKKVSGLLKEGGCILLAVDNRLGLKYFCGAKESHGGKPFEGISHYPRGTRGYSFSREELKDIVKRAGLSRMQFYYPLPDYKLPQLIYSDDYLPEQNLKERLITYYLDHYTLVASEQELYRDVVENGAFPFFANSFLAECRKEERERPTDGFMAGRERSAIEALSTEPSDAGRVIYAAVSTDRGKEWGYATTIRKDGIVRKTPLFPGGKENVERLYENIKDLERRRIPVVEHTKRPDGSLELPFVPWPTLSNYIKEIIREDQEEFLSLIERIYAYILKASEEVPAGQNALLSRIKDSVDFGPILKKAYMELIPLNCFYNQDTKEFLYFDQEFVREDYPAKYVLFRAIHYIYCFTPNAEQYYPKKKLIEKYGMEETWDIYMQEELRFLDEVRNHGKYRQFYRWAAVDRNQIPENIKHLCSEEQVVADYKISDKMKRIWKVQLAMLEAVDQICKEHGITWFMVHGSLLGAVRHKGFIPWDDDIDIAMPRKDYQKFLKYARRELKEPLSLHTPETEKDIFWGGYARVRNSQTTGIEMRELEHKGNLGIWIDILPLDVCTMDEKKFEEKEKLIRHCHRLILAKIYGKDYKSYGDMDQWKWRNYRLLSRLYTHEQLCRMLNGAMRLHTDEESKDVAFFSGYYKHRRLNAGDFQESVTLDFENRRFPAPKGYKNYLFMTLGKNYMKYPPEEERKPKHFGIFNPDRPYTDYQRMLTHMLDDVEGKKIILFGTGMMFEDYMEKWGKKNPPDFLVDNDKNRWGRRRLGIPVKAPEEILKIPEEKRRLIICSFYYREIQKQLEQMGIRDYRVYIQRMDWILETEERGEEE</sequence>
<accession>A0A3R8JRW4</accession>
<proteinExistence type="predicted"/>
<dbReference type="InterPro" id="IPR029063">
    <property type="entry name" value="SAM-dependent_MTases_sf"/>
</dbReference>
<dbReference type="RefSeq" id="WP_125128934.1">
    <property type="nucleotide sequence ID" value="NZ_RHJS01000002.1"/>
</dbReference>
<dbReference type="GO" id="GO:0008168">
    <property type="term" value="F:methyltransferase activity"/>
    <property type="evidence" value="ECO:0007669"/>
    <property type="project" value="UniProtKB-KW"/>
</dbReference>
<dbReference type="GO" id="GO:0032259">
    <property type="term" value="P:methylation"/>
    <property type="evidence" value="ECO:0007669"/>
    <property type="project" value="UniProtKB-KW"/>
</dbReference>
<dbReference type="InterPro" id="IPR007074">
    <property type="entry name" value="LicD/FKTN/FKRP_NTP_transf"/>
</dbReference>
<dbReference type="GO" id="GO:0009100">
    <property type="term" value="P:glycoprotein metabolic process"/>
    <property type="evidence" value="ECO:0007669"/>
    <property type="project" value="UniProtKB-ARBA"/>
</dbReference>
<dbReference type="Gene3D" id="3.40.50.150">
    <property type="entry name" value="Vaccinia Virus protein VP39"/>
    <property type="match status" value="1"/>
</dbReference>
<name>A0A3R8JRW4_9FIRM</name>
<dbReference type="Proteomes" id="UP000274920">
    <property type="component" value="Unassembled WGS sequence"/>
</dbReference>
<dbReference type="PANTHER" id="PTHR43404:SF2">
    <property type="entry name" value="LIPOPOLYSACCHARIDE CHOLINEPHOSPHOTRANSFERASE LICD"/>
    <property type="match status" value="1"/>
</dbReference>
<comment type="caution">
    <text evidence="3">The sequence shown here is derived from an EMBL/GenBank/DDBJ whole genome shotgun (WGS) entry which is preliminary data.</text>
</comment>
<evidence type="ECO:0000259" key="1">
    <source>
        <dbReference type="Pfam" id="PF04991"/>
    </source>
</evidence>
<feature type="domain" description="Methyltransferase type 12" evidence="2">
    <location>
        <begin position="71"/>
        <end position="169"/>
    </location>
</feature>
<dbReference type="InterPro" id="IPR052942">
    <property type="entry name" value="LPS_cholinephosphotransferase"/>
</dbReference>
<keyword evidence="3" id="KW-0489">Methyltransferase</keyword>
<evidence type="ECO:0000313" key="4">
    <source>
        <dbReference type="Proteomes" id="UP000274920"/>
    </source>
</evidence>
<dbReference type="Gene3D" id="3.40.50.720">
    <property type="entry name" value="NAD(P)-binding Rossmann-like Domain"/>
    <property type="match status" value="1"/>
</dbReference>
<evidence type="ECO:0000259" key="2">
    <source>
        <dbReference type="Pfam" id="PF08242"/>
    </source>
</evidence>
<dbReference type="Pfam" id="PF04991">
    <property type="entry name" value="LicD"/>
    <property type="match status" value="1"/>
</dbReference>
<dbReference type="Pfam" id="PF08242">
    <property type="entry name" value="Methyltransf_12"/>
    <property type="match status" value="1"/>
</dbReference>
<dbReference type="InterPro" id="IPR013217">
    <property type="entry name" value="Methyltransf_12"/>
</dbReference>
<keyword evidence="4" id="KW-1185">Reference proteome</keyword>
<reference evidence="3" key="1">
    <citation type="submission" date="2018-10" db="EMBL/GenBank/DDBJ databases">
        <title>Schaedlerella arabinophila gen. nov. sp. nov., isolated from the mouse intestinal tract and comparative analysis with the genome of the closely related altered Schaedler flora strain ASF502.</title>
        <authorList>
            <person name="Miyake S."/>
            <person name="Soh M."/>
            <person name="Seedorf H."/>
        </authorList>
    </citation>
    <scope>NUCLEOTIDE SEQUENCE [LARGE SCALE GENOMIC DNA]</scope>
    <source>
        <strain evidence="3">DSM 106076</strain>
    </source>
</reference>
<feature type="domain" description="LicD/FKTN/FKRP nucleotidyltransferase" evidence="1">
    <location>
        <begin position="605"/>
        <end position="824"/>
    </location>
</feature>
<dbReference type="SUPFAM" id="SSF53335">
    <property type="entry name" value="S-adenosyl-L-methionine-dependent methyltransferases"/>
    <property type="match status" value="1"/>
</dbReference>
<dbReference type="AlphaFoldDB" id="A0A3R8JRW4"/>
<dbReference type="CDD" id="cd02440">
    <property type="entry name" value="AdoMet_MTases"/>
    <property type="match status" value="1"/>
</dbReference>
<dbReference type="PANTHER" id="PTHR43404">
    <property type="entry name" value="LIPOPOLYSACCHARIDE CHOLINEPHOSPHOTRANSFERASE LICD"/>
    <property type="match status" value="1"/>
</dbReference>
<evidence type="ECO:0000313" key="3">
    <source>
        <dbReference type="EMBL" id="RRK33720.1"/>
    </source>
</evidence>
<gene>
    <name evidence="3" type="ORF">EBB54_21935</name>
</gene>